<evidence type="ECO:0000313" key="3">
    <source>
        <dbReference type="Proteomes" id="UP000678281"/>
    </source>
</evidence>
<evidence type="ECO:0000313" key="2">
    <source>
        <dbReference type="EMBL" id="MBS3849758.1"/>
    </source>
</evidence>
<dbReference type="EMBL" id="JAGXTP010000002">
    <property type="protein sequence ID" value="MBS3849758.1"/>
    <property type="molecule type" value="Genomic_DNA"/>
</dbReference>
<dbReference type="AlphaFoldDB" id="A0A942I762"/>
<gene>
    <name evidence="2" type="ORF">KD146_13720</name>
</gene>
<accession>A0A942I762</accession>
<name>A0A942I762_9HYPH</name>
<evidence type="ECO:0000256" key="1">
    <source>
        <dbReference type="SAM" id="MobiDB-lite"/>
    </source>
</evidence>
<feature type="compositionally biased region" description="Basic and acidic residues" evidence="1">
    <location>
        <begin position="37"/>
        <end position="53"/>
    </location>
</feature>
<sequence length="53" mass="5687">MSKSITEQVEHDLAQVEKMSAGGHLGGTEFGQAPGEAKVKHPDQGKTRPRSDK</sequence>
<feature type="region of interest" description="Disordered" evidence="1">
    <location>
        <begin position="1"/>
        <end position="53"/>
    </location>
</feature>
<organism evidence="2 3">
    <name type="scientific">Devosia litorisediminis</name>
    <dbReference type="NCBI Taxonomy" id="2829817"/>
    <lineage>
        <taxon>Bacteria</taxon>
        <taxon>Pseudomonadati</taxon>
        <taxon>Pseudomonadota</taxon>
        <taxon>Alphaproteobacteria</taxon>
        <taxon>Hyphomicrobiales</taxon>
        <taxon>Devosiaceae</taxon>
        <taxon>Devosia</taxon>
    </lineage>
</organism>
<proteinExistence type="predicted"/>
<comment type="caution">
    <text evidence="2">The sequence shown here is derived from an EMBL/GenBank/DDBJ whole genome shotgun (WGS) entry which is preliminary data.</text>
</comment>
<keyword evidence="3" id="KW-1185">Reference proteome</keyword>
<protein>
    <submittedName>
        <fullName evidence="2">Uncharacterized protein</fullName>
    </submittedName>
</protein>
<dbReference type="RefSeq" id="WP_212659393.1">
    <property type="nucleotide sequence ID" value="NZ_JAGXTP010000002.1"/>
</dbReference>
<reference evidence="2" key="1">
    <citation type="submission" date="2021-04" db="EMBL/GenBank/DDBJ databases">
        <title>Devosia litorisediminis sp. nov., isolated from a sand dune.</title>
        <authorList>
            <person name="Park S."/>
            <person name="Yoon J.-H."/>
        </authorList>
    </citation>
    <scope>NUCLEOTIDE SEQUENCE</scope>
    <source>
        <strain evidence="2">BSSL-BM10</strain>
    </source>
</reference>
<dbReference type="Proteomes" id="UP000678281">
    <property type="component" value="Unassembled WGS sequence"/>
</dbReference>